<dbReference type="RefSeq" id="WP_054749278.1">
    <property type="nucleotide sequence ID" value="NZ_AYZK01000001.1"/>
</dbReference>
<evidence type="ECO:0000313" key="3">
    <source>
        <dbReference type="EMBL" id="KRM87906.1"/>
    </source>
</evidence>
<keyword evidence="4" id="KW-1185">Reference proteome</keyword>
<reference evidence="3 4" key="1">
    <citation type="journal article" date="2015" name="Genome Announc.">
        <title>Expanding the biotechnology potential of lactobacilli through comparative genomics of 213 strains and associated genera.</title>
        <authorList>
            <person name="Sun Z."/>
            <person name="Harris H.M."/>
            <person name="McCann A."/>
            <person name="Guo C."/>
            <person name="Argimon S."/>
            <person name="Zhang W."/>
            <person name="Yang X."/>
            <person name="Jeffery I.B."/>
            <person name="Cooney J.C."/>
            <person name="Kagawa T.F."/>
            <person name="Liu W."/>
            <person name="Song Y."/>
            <person name="Salvetti E."/>
            <person name="Wrobel A."/>
            <person name="Rasinkangas P."/>
            <person name="Parkhill J."/>
            <person name="Rea M.C."/>
            <person name="O'Sullivan O."/>
            <person name="Ritari J."/>
            <person name="Douillard F.P."/>
            <person name="Paul Ross R."/>
            <person name="Yang R."/>
            <person name="Briner A.E."/>
            <person name="Felis G.E."/>
            <person name="de Vos W.M."/>
            <person name="Barrangou R."/>
            <person name="Klaenhammer T.R."/>
            <person name="Caufield P.W."/>
            <person name="Cui Y."/>
            <person name="Zhang H."/>
            <person name="O'Toole P.W."/>
        </authorList>
    </citation>
    <scope>NUCLEOTIDE SEQUENCE [LARGE SCALE GENOMIC DNA]</scope>
    <source>
        <strain evidence="3 4">DSM 22698</strain>
    </source>
</reference>
<dbReference type="SMART" id="SM00065">
    <property type="entry name" value="GAF"/>
    <property type="match status" value="1"/>
</dbReference>
<dbReference type="InterPro" id="IPR051330">
    <property type="entry name" value="Phosphatase_reg/MetRdx"/>
</dbReference>
<dbReference type="GO" id="GO:0033745">
    <property type="term" value="F:L-methionine-(R)-S-oxide reductase activity"/>
    <property type="evidence" value="ECO:0007669"/>
    <property type="project" value="TreeGrafter"/>
</dbReference>
<dbReference type="InterPro" id="IPR029016">
    <property type="entry name" value="GAF-like_dom_sf"/>
</dbReference>
<dbReference type="SUPFAM" id="SSF55781">
    <property type="entry name" value="GAF domain-like"/>
    <property type="match status" value="1"/>
</dbReference>
<name>A0A0R2C9Z1_9LACO</name>
<dbReference type="AlphaFoldDB" id="A0A0R2C9Z1"/>
<proteinExistence type="inferred from homology"/>
<dbReference type="PROSITE" id="PS01320">
    <property type="entry name" value="UPF0067"/>
    <property type="match status" value="1"/>
</dbReference>
<dbReference type="Proteomes" id="UP000051789">
    <property type="component" value="Unassembled WGS sequence"/>
</dbReference>
<dbReference type="Pfam" id="PF01590">
    <property type="entry name" value="GAF"/>
    <property type="match status" value="1"/>
</dbReference>
<comment type="similarity">
    <text evidence="1">Belongs to the free Met sulfoxide reductase family.</text>
</comment>
<sequence>MSQLDPIVVAQVDALLTDEHNPITNLANAAALLNDSLTDVNWVGFYLYNQTTKQLDLGPFQGKVACMHIAPGSGVVGTAFVKGASLIVPDVHAFAGHIACDAASNSEIVVPVTVDGQTIAILDIDSPSLDRFSADDQKTLTQFATQLAAHLDTEALAAVC</sequence>
<organism evidence="3 4">
    <name type="scientific">Lacticaseibacillus thailandensis DSM 22698 = JCM 13996</name>
    <dbReference type="NCBI Taxonomy" id="1423810"/>
    <lineage>
        <taxon>Bacteria</taxon>
        <taxon>Bacillati</taxon>
        <taxon>Bacillota</taxon>
        <taxon>Bacilli</taxon>
        <taxon>Lactobacillales</taxon>
        <taxon>Lactobacillaceae</taxon>
        <taxon>Lacticaseibacillus</taxon>
    </lineage>
</organism>
<dbReference type="InterPro" id="IPR000614">
    <property type="entry name" value="FRMsr_CS"/>
</dbReference>
<gene>
    <name evidence="3" type="ORF">FD19_GL000184</name>
</gene>
<dbReference type="PATRIC" id="fig|1423810.4.peg.188"/>
<dbReference type="GO" id="GO:0005829">
    <property type="term" value="C:cytosol"/>
    <property type="evidence" value="ECO:0007669"/>
    <property type="project" value="TreeGrafter"/>
</dbReference>
<dbReference type="STRING" id="1423810.FD19_GL000184"/>
<dbReference type="PANTHER" id="PTHR21021:SF15">
    <property type="entry name" value="FREE METHIONINE-R-SULFOXIDE REDUCTASE"/>
    <property type="match status" value="1"/>
</dbReference>
<protein>
    <submittedName>
        <fullName evidence="3">GAF domain-containing protein</fullName>
    </submittedName>
</protein>
<dbReference type="OrthoDB" id="9796252at2"/>
<dbReference type="FunFam" id="3.30.450.40:FF:000008">
    <property type="entry name" value="GAF domain-containing proteins"/>
    <property type="match status" value="1"/>
</dbReference>
<evidence type="ECO:0000259" key="2">
    <source>
        <dbReference type="SMART" id="SM00065"/>
    </source>
</evidence>
<dbReference type="EMBL" id="AYZK01000001">
    <property type="protein sequence ID" value="KRM87906.1"/>
    <property type="molecule type" value="Genomic_DNA"/>
</dbReference>
<feature type="domain" description="GAF" evidence="2">
    <location>
        <begin position="21"/>
        <end position="160"/>
    </location>
</feature>
<comment type="caution">
    <text evidence="3">The sequence shown here is derived from an EMBL/GenBank/DDBJ whole genome shotgun (WGS) entry which is preliminary data.</text>
</comment>
<dbReference type="PANTHER" id="PTHR21021">
    <property type="entry name" value="GAF/PUTATIVE CYTOSKELETAL PROTEIN"/>
    <property type="match status" value="1"/>
</dbReference>
<accession>A0A0R2C9Z1</accession>
<dbReference type="InterPro" id="IPR003018">
    <property type="entry name" value="GAF"/>
</dbReference>
<evidence type="ECO:0000313" key="4">
    <source>
        <dbReference type="Proteomes" id="UP000051789"/>
    </source>
</evidence>
<dbReference type="Gene3D" id="3.30.450.40">
    <property type="match status" value="1"/>
</dbReference>
<evidence type="ECO:0000256" key="1">
    <source>
        <dbReference type="ARBA" id="ARBA00038454"/>
    </source>
</evidence>